<name>A0A5E6MED1_9BACT</name>
<reference evidence="1" key="1">
    <citation type="submission" date="2019-09" db="EMBL/GenBank/DDBJ databases">
        <authorList>
            <person name="Cremers G."/>
        </authorList>
    </citation>
    <scope>NUCLEOTIDE SEQUENCE [LARGE SCALE GENOMIC DNA]</scope>
    <source>
        <strain evidence="1">3B</strain>
    </source>
</reference>
<evidence type="ECO:0000313" key="2">
    <source>
        <dbReference type="Proteomes" id="UP000381693"/>
    </source>
</evidence>
<dbReference type="AlphaFoldDB" id="A0A5E6MED1"/>
<comment type="caution">
    <text evidence="1">The sequence shown here is derived from an EMBL/GenBank/DDBJ whole genome shotgun (WGS) entry which is preliminary data.</text>
</comment>
<dbReference type="Proteomes" id="UP000381693">
    <property type="component" value="Unassembled WGS sequence"/>
</dbReference>
<dbReference type="EMBL" id="CABFUZ020000204">
    <property type="protein sequence ID" value="VVM07836.1"/>
    <property type="molecule type" value="Genomic_DNA"/>
</dbReference>
<gene>
    <name evidence="1" type="ORF">MAMC_01854</name>
</gene>
<accession>A0A5E6MED1</accession>
<evidence type="ECO:0000313" key="1">
    <source>
        <dbReference type="EMBL" id="VVM07836.1"/>
    </source>
</evidence>
<dbReference type="OrthoDB" id="186034at2"/>
<organism evidence="1 2">
    <name type="scientific">Methylacidimicrobium cyclopophantes</name>
    <dbReference type="NCBI Taxonomy" id="1041766"/>
    <lineage>
        <taxon>Bacteria</taxon>
        <taxon>Pseudomonadati</taxon>
        <taxon>Verrucomicrobiota</taxon>
        <taxon>Methylacidimicrobium</taxon>
    </lineage>
</organism>
<keyword evidence="2" id="KW-1185">Reference proteome</keyword>
<proteinExistence type="predicted"/>
<sequence length="340" mass="35111">MKTNDSLIHSLRSRKLARLWTVTSLVCGAAVWMATAPLSPLLLAASVPVAALGRVTGVGVLAQNGVHVPLSGGALPAANGARLETQEGSLRIDLISGGSITLGPYGSMVLQKTAEGVVAKLESGIVRFHLPAGSAASFQAEKFQATSAGRELREGEILLGPYGNTAVFMTKGSLPVEDLATHKVTLATAGNPVDVGTGALTKIKRTQAPAGLAEGDTELPSGAKAIYGMDGRSFGYVPHEGGFVLQKGVVPAINKTFTTSDIPFDANQPEGAIPGWTKNGSYAGYLYKGVWYPYEAKRAIGGVPWWVWPATLAVVGAGIGAAAAFTTEPHRAPPVTSTSP</sequence>
<dbReference type="RefSeq" id="WP_142525782.1">
    <property type="nucleotide sequence ID" value="NZ_CABFUZ020000204.1"/>
</dbReference>
<evidence type="ECO:0008006" key="3">
    <source>
        <dbReference type="Google" id="ProtNLM"/>
    </source>
</evidence>
<protein>
    <recommendedName>
        <fullName evidence="3">FecR protein domain-containing protein</fullName>
    </recommendedName>
</protein>